<keyword evidence="12" id="KW-1185">Reference proteome</keyword>
<dbReference type="CDD" id="cd04471">
    <property type="entry name" value="S1_RNase_R"/>
    <property type="match status" value="1"/>
</dbReference>
<evidence type="ECO:0000313" key="11">
    <source>
        <dbReference type="EMBL" id="GAW97044.1"/>
    </source>
</evidence>
<dbReference type="InterPro" id="IPR004476">
    <property type="entry name" value="RNase_II/RNase_R"/>
</dbReference>
<comment type="caution">
    <text evidence="11">The sequence shown here is derived from an EMBL/GenBank/DDBJ whole genome shotgun (WGS) entry which is preliminary data.</text>
</comment>
<evidence type="ECO:0000259" key="10">
    <source>
        <dbReference type="PROSITE" id="PS50126"/>
    </source>
</evidence>
<proteinExistence type="inferred from homology"/>
<dbReference type="Pfam" id="PF17876">
    <property type="entry name" value="CSD2"/>
    <property type="match status" value="1"/>
</dbReference>
<feature type="compositionally biased region" description="Polar residues" evidence="9">
    <location>
        <begin position="759"/>
        <end position="775"/>
    </location>
</feature>
<dbReference type="SMART" id="SM00316">
    <property type="entry name" value="S1"/>
    <property type="match status" value="1"/>
</dbReference>
<dbReference type="InterPro" id="IPR022966">
    <property type="entry name" value="RNase_II/R_CS"/>
</dbReference>
<dbReference type="Pfam" id="PF00773">
    <property type="entry name" value="RNB"/>
    <property type="match status" value="1"/>
</dbReference>
<evidence type="ECO:0000256" key="7">
    <source>
        <dbReference type="ARBA" id="ARBA00022884"/>
    </source>
</evidence>
<dbReference type="HAMAP" id="MF_01895">
    <property type="entry name" value="RNase_R"/>
    <property type="match status" value="1"/>
</dbReference>
<dbReference type="PROSITE" id="PS01175">
    <property type="entry name" value="RIBONUCLEASE_II"/>
    <property type="match status" value="1"/>
</dbReference>
<dbReference type="RefSeq" id="WP_057182778.1">
    <property type="nucleotide sequence ID" value="NZ_BDQM01000024.1"/>
</dbReference>
<feature type="compositionally biased region" description="Basic residues" evidence="9">
    <location>
        <begin position="742"/>
        <end position="758"/>
    </location>
</feature>
<evidence type="ECO:0000256" key="1">
    <source>
        <dbReference type="ARBA" id="ARBA00001849"/>
    </source>
</evidence>
<dbReference type="Pfam" id="PF00575">
    <property type="entry name" value="S1"/>
    <property type="match status" value="1"/>
</dbReference>
<evidence type="ECO:0000313" key="12">
    <source>
        <dbReference type="Proteomes" id="UP000197068"/>
    </source>
</evidence>
<dbReference type="NCBIfam" id="NF008648">
    <property type="entry name" value="PRK11642.1"/>
    <property type="match status" value="1"/>
</dbReference>
<dbReference type="PANTHER" id="PTHR23355:SF9">
    <property type="entry name" value="DIS3-LIKE EXONUCLEASE 2"/>
    <property type="match status" value="1"/>
</dbReference>
<evidence type="ECO:0000256" key="9">
    <source>
        <dbReference type="SAM" id="MobiDB-lite"/>
    </source>
</evidence>
<keyword evidence="7 8" id="KW-0694">RNA-binding</keyword>
<evidence type="ECO:0000256" key="3">
    <source>
        <dbReference type="ARBA" id="ARBA00022490"/>
    </source>
</evidence>
<feature type="compositionally biased region" description="Basic residues" evidence="9">
    <location>
        <begin position="779"/>
        <end position="791"/>
    </location>
</feature>
<comment type="catalytic activity">
    <reaction evidence="1 8">
        <text>Exonucleolytic cleavage in the 3'- to 5'-direction to yield nucleoside 5'-phosphates.</text>
        <dbReference type="EC" id="3.1.13.1"/>
    </reaction>
</comment>
<dbReference type="InterPro" id="IPR011129">
    <property type="entry name" value="CSD"/>
</dbReference>
<evidence type="ECO:0000256" key="2">
    <source>
        <dbReference type="ARBA" id="ARBA00004496"/>
    </source>
</evidence>
<organism evidence="11 12">
    <name type="scientific">Colwellia marinimaniae</name>
    <dbReference type="NCBI Taxonomy" id="1513592"/>
    <lineage>
        <taxon>Bacteria</taxon>
        <taxon>Pseudomonadati</taxon>
        <taxon>Pseudomonadota</taxon>
        <taxon>Gammaproteobacteria</taxon>
        <taxon>Alteromonadales</taxon>
        <taxon>Colwelliaceae</taxon>
        <taxon>Colwellia</taxon>
    </lineage>
</organism>
<reference evidence="11 12" key="1">
    <citation type="submission" date="2017-06" db="EMBL/GenBank/DDBJ databases">
        <title>Whole Genome Sequences of Colwellia marinimaniae MTCD1.</title>
        <authorList>
            <person name="Kusumoto H."/>
            <person name="Inoue M."/>
            <person name="Tanikawa K."/>
            <person name="Maeji H."/>
            <person name="Cameron J.H."/>
            <person name="Bartlett D.H."/>
        </authorList>
    </citation>
    <scope>NUCLEOTIDE SEQUENCE [LARGE SCALE GENOMIC DNA]</scope>
    <source>
        <strain evidence="11 12">MTCD1</strain>
    </source>
</reference>
<dbReference type="InterPro" id="IPR050180">
    <property type="entry name" value="RNR_Ribonuclease"/>
</dbReference>
<dbReference type="SMART" id="SM00955">
    <property type="entry name" value="RNB"/>
    <property type="match status" value="1"/>
</dbReference>
<dbReference type="NCBIfam" id="TIGR02063">
    <property type="entry name" value="RNase_R"/>
    <property type="match status" value="1"/>
</dbReference>
<evidence type="ECO:0000256" key="5">
    <source>
        <dbReference type="ARBA" id="ARBA00022801"/>
    </source>
</evidence>
<feature type="domain" description="S1 motif" evidence="10">
    <location>
        <begin position="649"/>
        <end position="730"/>
    </location>
</feature>
<dbReference type="SUPFAM" id="SSF50249">
    <property type="entry name" value="Nucleic acid-binding proteins"/>
    <property type="match status" value="4"/>
</dbReference>
<evidence type="ECO:0000256" key="4">
    <source>
        <dbReference type="ARBA" id="ARBA00022722"/>
    </source>
</evidence>
<dbReference type="InterPro" id="IPR013223">
    <property type="entry name" value="RNase_B_OB_dom"/>
</dbReference>
<evidence type="ECO:0000256" key="8">
    <source>
        <dbReference type="HAMAP-Rule" id="MF_01895"/>
    </source>
</evidence>
<gene>
    <name evidence="8 11" type="primary">rnr</name>
    <name evidence="11" type="ORF">MTCD1_02670</name>
</gene>
<protein>
    <recommendedName>
        <fullName evidence="8">Ribonuclease R</fullName>
        <shortName evidence="8">RNase R</shortName>
        <ecNumber evidence="8">3.1.13.1</ecNumber>
    </recommendedName>
</protein>
<dbReference type="EC" id="3.1.13.1" evidence="8"/>
<dbReference type="Pfam" id="PF08206">
    <property type="entry name" value="OB_RNB"/>
    <property type="match status" value="1"/>
</dbReference>
<dbReference type="NCBIfam" id="TIGR00358">
    <property type="entry name" value="3_prime_RNase"/>
    <property type="match status" value="1"/>
</dbReference>
<dbReference type="Proteomes" id="UP000197068">
    <property type="component" value="Unassembled WGS sequence"/>
</dbReference>
<name>A0ABQ0MXH3_9GAMM</name>
<dbReference type="PROSITE" id="PS50126">
    <property type="entry name" value="S1"/>
    <property type="match status" value="1"/>
</dbReference>
<evidence type="ECO:0000256" key="6">
    <source>
        <dbReference type="ARBA" id="ARBA00022839"/>
    </source>
</evidence>
<feature type="compositionally biased region" description="Basic residues" evidence="9">
    <location>
        <begin position="801"/>
        <end position="821"/>
    </location>
</feature>
<dbReference type="InterPro" id="IPR003029">
    <property type="entry name" value="S1_domain"/>
</dbReference>
<keyword evidence="5 8" id="KW-0378">Hydrolase</keyword>
<dbReference type="EMBL" id="BDQM01000024">
    <property type="protein sequence ID" value="GAW97044.1"/>
    <property type="molecule type" value="Genomic_DNA"/>
</dbReference>
<dbReference type="InterPro" id="IPR001900">
    <property type="entry name" value="RNase_II/R"/>
</dbReference>
<dbReference type="InterPro" id="IPR012340">
    <property type="entry name" value="NA-bd_OB-fold"/>
</dbReference>
<dbReference type="InterPro" id="IPR040476">
    <property type="entry name" value="CSD2"/>
</dbReference>
<accession>A0ABQ0MXH3</accession>
<keyword evidence="4 8" id="KW-0540">Nuclease</keyword>
<dbReference type="Gene3D" id="2.40.50.140">
    <property type="entry name" value="Nucleic acid-binding proteins"/>
    <property type="match status" value="2"/>
</dbReference>
<comment type="similarity">
    <text evidence="8">Belongs to the RNR ribonuclease family. RNase R subfamily.</text>
</comment>
<keyword evidence="3 8" id="KW-0963">Cytoplasm</keyword>
<comment type="function">
    <text evidence="8">3'-5' exoribonuclease that releases 5'-nucleoside monophosphates and is involved in maturation of structured RNAs.</text>
</comment>
<keyword evidence="6 8" id="KW-0269">Exonuclease</keyword>
<dbReference type="SMART" id="SM00357">
    <property type="entry name" value="CSP"/>
    <property type="match status" value="1"/>
</dbReference>
<dbReference type="InterPro" id="IPR011805">
    <property type="entry name" value="RNase_R"/>
</dbReference>
<feature type="region of interest" description="Disordered" evidence="9">
    <location>
        <begin position="730"/>
        <end position="827"/>
    </location>
</feature>
<comment type="subcellular location">
    <subcellularLocation>
        <location evidence="2 8">Cytoplasm</location>
    </subcellularLocation>
</comment>
<dbReference type="PANTHER" id="PTHR23355">
    <property type="entry name" value="RIBONUCLEASE"/>
    <property type="match status" value="1"/>
</dbReference>
<dbReference type="GO" id="GO:0008859">
    <property type="term" value="F:exoribonuclease II activity"/>
    <property type="evidence" value="ECO:0007669"/>
    <property type="project" value="UniProtKB-EC"/>
</dbReference>
<sequence>MTYNDPHAKREAKKYDKPVASRELLLSIIEKCSPPPSFNSLLKTLKYDEEYQLIGLKRRLRAMENSGQLIFNKFKQYALPEKNSLLTGKVIGHRDGFGFFSPDDSSITDKKGKDFYISSYEMQRVFHGDIVQAILVDRTDRKGRKEVKILEVIEPRKAPIVGRLYIDHHVCSVVPEDSKIKQEVLIDPQAKMGARHGQMVVVELVQRPTRRSHAIGKVIEVLGDHLAPGMEIEIALRAHDLPHQFSHTVQAEVAGIADEVEESAKLPRKDLRDLPLVTIDGEDARDFDDAVYCQPKKSGGWRLWVAIADVSYYVKDGTDLDEEAISRGNSVYFPSQVIPMLPEKLSNGLCSLKPDVDRLCMVCEMTVSATGKLSGSKFYPAVMRSHARFTYTQVAAILDGDADLCQEYQGLVPDLKNLEQMYHALTDARLQRGAIAFETQESIFIFNEDKKIQSVEALIRNDAHKIIEECMILANVATAKFIEKHEIPGLFRVHEKPNEDKYRNFITYLNELGLSMPVKEEPEPRDYGDILAKVAGRPDQELIQTMLLRSMRQAVYQSDNEGHFGLALPSYSHFTSPIRRYPDLVVHRVIKAILEKSAKSDGNQGFYQYSLAEVIELGEHCSMTERRADEATRDVADWLKCEFMQDHVGDTFNGVISTVTNFGMFVRLQDLHIEGLVHITSLGRDFYHYDDVRMCLTGENSGNKYRVGDEIRVQVAAVNLDEKKIDLRLEGVEGEGSPQGKSKGKGKSKGNSKNKGARRSTSNSTEAKSATSSGDRASKAKKSKTKGKSKGSTKDKPKEKSKVKKRSARKKRPGKNARKSTKSNTTT</sequence>